<dbReference type="EMBL" id="JACXVP010000002">
    <property type="protein sequence ID" value="KAG5626185.1"/>
    <property type="molecule type" value="Genomic_DNA"/>
</dbReference>
<keyword evidence="3" id="KW-1185">Reference proteome</keyword>
<protein>
    <submittedName>
        <fullName evidence="2">Uncharacterized protein</fullName>
    </submittedName>
</protein>
<evidence type="ECO:0000256" key="1">
    <source>
        <dbReference type="SAM" id="SignalP"/>
    </source>
</evidence>
<keyword evidence="1" id="KW-0732">Signal</keyword>
<reference evidence="2 3" key="1">
    <citation type="submission" date="2020-09" db="EMBL/GenBank/DDBJ databases">
        <title>De no assembly of potato wild relative species, Solanum commersonii.</title>
        <authorList>
            <person name="Cho K."/>
        </authorList>
    </citation>
    <scope>NUCLEOTIDE SEQUENCE [LARGE SCALE GENOMIC DNA]</scope>
    <source>
        <strain evidence="2">LZ3.2</strain>
        <tissue evidence="2">Leaf</tissue>
    </source>
</reference>
<sequence>MAIGKFPVLIIGSTLAIGLFQTISKTDKPCFKGHQSADTNKETKAYFSLQLINILSGQLGYVKAQHTIRVDNLASYIGGFRARSQENIRWGHLYRLSSPLHWHLFTKICTFLFRKRSWNQWRPNWARGNTINAYAPFHKLKGKSSMKATVAPSSAKQWHTARPIPESPPVTSAILPFTLSK</sequence>
<gene>
    <name evidence="2" type="ORF">H5410_011403</name>
</gene>
<dbReference type="OrthoDB" id="10613829at2759"/>
<dbReference type="AlphaFoldDB" id="A0A9J6APC7"/>
<evidence type="ECO:0000313" key="2">
    <source>
        <dbReference type="EMBL" id="KAG5626185.1"/>
    </source>
</evidence>
<comment type="caution">
    <text evidence="2">The sequence shown here is derived from an EMBL/GenBank/DDBJ whole genome shotgun (WGS) entry which is preliminary data.</text>
</comment>
<evidence type="ECO:0000313" key="3">
    <source>
        <dbReference type="Proteomes" id="UP000824120"/>
    </source>
</evidence>
<feature type="chain" id="PRO_5039905368" evidence="1">
    <location>
        <begin position="17"/>
        <end position="181"/>
    </location>
</feature>
<feature type="signal peptide" evidence="1">
    <location>
        <begin position="1"/>
        <end position="16"/>
    </location>
</feature>
<organism evidence="2 3">
    <name type="scientific">Solanum commersonii</name>
    <name type="common">Commerson's wild potato</name>
    <name type="synonym">Commerson's nightshade</name>
    <dbReference type="NCBI Taxonomy" id="4109"/>
    <lineage>
        <taxon>Eukaryota</taxon>
        <taxon>Viridiplantae</taxon>
        <taxon>Streptophyta</taxon>
        <taxon>Embryophyta</taxon>
        <taxon>Tracheophyta</taxon>
        <taxon>Spermatophyta</taxon>
        <taxon>Magnoliopsida</taxon>
        <taxon>eudicotyledons</taxon>
        <taxon>Gunneridae</taxon>
        <taxon>Pentapetalae</taxon>
        <taxon>asterids</taxon>
        <taxon>lamiids</taxon>
        <taxon>Solanales</taxon>
        <taxon>Solanaceae</taxon>
        <taxon>Solanoideae</taxon>
        <taxon>Solaneae</taxon>
        <taxon>Solanum</taxon>
    </lineage>
</organism>
<proteinExistence type="predicted"/>
<dbReference type="Proteomes" id="UP000824120">
    <property type="component" value="Chromosome 2"/>
</dbReference>
<name>A0A9J6APC7_SOLCO</name>
<accession>A0A9J6APC7</accession>